<dbReference type="SUPFAM" id="SSF53474">
    <property type="entry name" value="alpha/beta-Hydrolases"/>
    <property type="match status" value="1"/>
</dbReference>
<dbReference type="Gene3D" id="3.40.50.1820">
    <property type="entry name" value="alpha/beta hydrolase"/>
    <property type="match status" value="1"/>
</dbReference>
<evidence type="ECO:0000313" key="5">
    <source>
        <dbReference type="EMBL" id="CAI6337847.1"/>
    </source>
</evidence>
<dbReference type="OrthoDB" id="2152029at2759"/>
<evidence type="ECO:0000256" key="1">
    <source>
        <dbReference type="ARBA" id="ARBA00010515"/>
    </source>
</evidence>
<evidence type="ECO:0000256" key="2">
    <source>
        <dbReference type="ARBA" id="ARBA00022801"/>
    </source>
</evidence>
<organism evidence="5 6">
    <name type="scientific">Periconia digitata</name>
    <dbReference type="NCBI Taxonomy" id="1303443"/>
    <lineage>
        <taxon>Eukaryota</taxon>
        <taxon>Fungi</taxon>
        <taxon>Dikarya</taxon>
        <taxon>Ascomycota</taxon>
        <taxon>Pezizomycotina</taxon>
        <taxon>Dothideomycetes</taxon>
        <taxon>Pleosporomycetidae</taxon>
        <taxon>Pleosporales</taxon>
        <taxon>Massarineae</taxon>
        <taxon>Periconiaceae</taxon>
        <taxon>Periconia</taxon>
    </lineage>
</organism>
<reference evidence="5" key="1">
    <citation type="submission" date="2023-01" db="EMBL/GenBank/DDBJ databases">
        <authorList>
            <person name="Van Ghelder C."/>
            <person name="Rancurel C."/>
        </authorList>
    </citation>
    <scope>NUCLEOTIDE SEQUENCE</scope>
    <source>
        <strain evidence="5">CNCM I-4278</strain>
    </source>
</reference>
<dbReference type="EMBL" id="CAOQHR010000007">
    <property type="protein sequence ID" value="CAI6337847.1"/>
    <property type="molecule type" value="Genomic_DNA"/>
</dbReference>
<dbReference type="Pfam" id="PF07859">
    <property type="entry name" value="Abhydrolase_3"/>
    <property type="match status" value="1"/>
</dbReference>
<dbReference type="InterPro" id="IPR033140">
    <property type="entry name" value="Lipase_GDXG_put_SER_AS"/>
</dbReference>
<evidence type="ECO:0000256" key="3">
    <source>
        <dbReference type="PROSITE-ProRule" id="PRU10038"/>
    </source>
</evidence>
<keyword evidence="2" id="KW-0378">Hydrolase</keyword>
<dbReference type="Proteomes" id="UP001152607">
    <property type="component" value="Unassembled WGS sequence"/>
</dbReference>
<dbReference type="AlphaFoldDB" id="A0A9W4UNE2"/>
<gene>
    <name evidence="5" type="ORF">PDIGIT_LOCUS10963</name>
</gene>
<name>A0A9W4UNE2_9PLEO</name>
<sequence length="398" mass="43251">MKIMASEKHPTPSILSLAWLFGKTAITTLSQLLTYPFLTQRAASLKKHLLNTAIRTLLHTITIPQLHRLNNTTTSTRYTSFCTSQNLPPHTLSIKPSTPETPQTTAHWIGDPNASIVILYFHGGGYTQPATSGTFLYLHHLIATLQLRTSTPETQTTVAALVLAYDLAPESPYPTQLKQAASTLSYLLHPTHRRPSTIFLSGDSAGGNLALALLSHILHPHPAVPAVEVVEPLAGVVLYSPMATFSREWDSVRRNESVDMIPASRIRWWGGVLHGLYDPSLSGDGDGTEAFFRGDAYTEPCLNSAGWWVGLDRVVGGVLVMCGADEVYLDPIVETVRSVRAGWVEGGEEEGVVVVETMGEAHIGPIVEFMMGGGKPGGCGSQRVVEEWYLERLGVGCF</sequence>
<dbReference type="GO" id="GO:0016787">
    <property type="term" value="F:hydrolase activity"/>
    <property type="evidence" value="ECO:0007669"/>
    <property type="project" value="UniProtKB-KW"/>
</dbReference>
<comment type="similarity">
    <text evidence="1">Belongs to the 'GDXG' lipolytic enzyme family.</text>
</comment>
<keyword evidence="6" id="KW-1185">Reference proteome</keyword>
<feature type="domain" description="Alpha/beta hydrolase fold-3" evidence="4">
    <location>
        <begin position="118"/>
        <end position="269"/>
    </location>
</feature>
<protein>
    <recommendedName>
        <fullName evidence="4">Alpha/beta hydrolase fold-3 domain-containing protein</fullName>
    </recommendedName>
</protein>
<evidence type="ECO:0000259" key="4">
    <source>
        <dbReference type="Pfam" id="PF07859"/>
    </source>
</evidence>
<comment type="caution">
    <text evidence="5">The sequence shown here is derived from an EMBL/GenBank/DDBJ whole genome shotgun (WGS) entry which is preliminary data.</text>
</comment>
<dbReference type="InterPro" id="IPR013094">
    <property type="entry name" value="AB_hydrolase_3"/>
</dbReference>
<feature type="active site" evidence="3">
    <location>
        <position position="204"/>
    </location>
</feature>
<dbReference type="PROSITE" id="PS01174">
    <property type="entry name" value="LIPASE_GDXG_SER"/>
    <property type="match status" value="1"/>
</dbReference>
<accession>A0A9W4UNE2</accession>
<proteinExistence type="inferred from homology"/>
<evidence type="ECO:0000313" key="6">
    <source>
        <dbReference type="Proteomes" id="UP001152607"/>
    </source>
</evidence>
<dbReference type="InterPro" id="IPR050300">
    <property type="entry name" value="GDXG_lipolytic_enzyme"/>
</dbReference>
<dbReference type="InterPro" id="IPR029058">
    <property type="entry name" value="AB_hydrolase_fold"/>
</dbReference>
<dbReference type="PANTHER" id="PTHR48081:SF31">
    <property type="entry name" value="STERYL ACETYL HYDROLASE MUG81-RELATED"/>
    <property type="match status" value="1"/>
</dbReference>
<dbReference type="PANTHER" id="PTHR48081">
    <property type="entry name" value="AB HYDROLASE SUPERFAMILY PROTEIN C4A8.06C"/>
    <property type="match status" value="1"/>
</dbReference>